<dbReference type="PROSITE" id="PS51447">
    <property type="entry name" value="FDX_ACB"/>
    <property type="match status" value="1"/>
</dbReference>
<dbReference type="Gene3D" id="3.30.56.10">
    <property type="match status" value="2"/>
</dbReference>
<dbReference type="InterPro" id="IPR005121">
    <property type="entry name" value="Fdx_antiC-bd"/>
</dbReference>
<dbReference type="GO" id="GO:0000287">
    <property type="term" value="F:magnesium ion binding"/>
    <property type="evidence" value="ECO:0007669"/>
    <property type="project" value="UniProtKB-UniRule"/>
</dbReference>
<dbReference type="NCBIfam" id="NF045760">
    <property type="entry name" value="YtpR"/>
    <property type="match status" value="1"/>
</dbReference>
<dbReference type="NCBIfam" id="TIGR00472">
    <property type="entry name" value="pheT_bact"/>
    <property type="match status" value="1"/>
</dbReference>
<dbReference type="CDD" id="cd00769">
    <property type="entry name" value="PheRS_beta_core"/>
    <property type="match status" value="1"/>
</dbReference>
<evidence type="ECO:0000256" key="11">
    <source>
        <dbReference type="ARBA" id="ARBA00022884"/>
    </source>
</evidence>
<dbReference type="PATRIC" id="fig|1796491.3.peg.1537"/>
<gene>
    <name evidence="15" type="primary">pheT</name>
    <name evidence="20" type="ORF">AWT59_1399</name>
</gene>
<evidence type="ECO:0000256" key="10">
    <source>
        <dbReference type="ARBA" id="ARBA00022842"/>
    </source>
</evidence>
<dbReference type="GO" id="GO:0004826">
    <property type="term" value="F:phenylalanine-tRNA ligase activity"/>
    <property type="evidence" value="ECO:0007669"/>
    <property type="project" value="UniProtKB-UniRule"/>
</dbReference>
<reference evidence="20 21" key="1">
    <citation type="submission" date="2016-02" db="EMBL/GenBank/DDBJ databases">
        <authorList>
            <person name="Wen L."/>
            <person name="He K."/>
            <person name="Yang H."/>
        </authorList>
    </citation>
    <scope>NUCLEOTIDE SEQUENCE [LARGE SCALE GENOMIC DNA]</scope>
    <source>
        <strain evidence="20">ShG14-8</strain>
    </source>
</reference>
<keyword evidence="4 15" id="KW-0963">Cytoplasm</keyword>
<dbReference type="InterPro" id="IPR004532">
    <property type="entry name" value="Phe-tRNA-ligase_IIc_bsu_bact"/>
</dbReference>
<dbReference type="HAMAP" id="MF_00283">
    <property type="entry name" value="Phe_tRNA_synth_beta1"/>
    <property type="match status" value="1"/>
</dbReference>
<dbReference type="SUPFAM" id="SSF55681">
    <property type="entry name" value="Class II aaRS and biotin synthetases"/>
    <property type="match status" value="1"/>
</dbReference>
<dbReference type="Gene3D" id="3.30.70.380">
    <property type="entry name" value="Ferrodoxin-fold anticodon-binding domain"/>
    <property type="match status" value="1"/>
</dbReference>
<comment type="subcellular location">
    <subcellularLocation>
        <location evidence="1 15">Cytoplasm</location>
    </subcellularLocation>
</comment>
<dbReference type="SUPFAM" id="SSF56037">
    <property type="entry name" value="PheT/TilS domain"/>
    <property type="match status" value="1"/>
</dbReference>
<evidence type="ECO:0000256" key="13">
    <source>
        <dbReference type="ARBA" id="ARBA00023146"/>
    </source>
</evidence>
<evidence type="ECO:0000256" key="6">
    <source>
        <dbReference type="ARBA" id="ARBA00022598"/>
    </source>
</evidence>
<dbReference type="EMBL" id="LSLI01000028">
    <property type="protein sequence ID" value="KXS32488.1"/>
    <property type="molecule type" value="Genomic_DNA"/>
</dbReference>
<dbReference type="Gene3D" id="3.30.930.10">
    <property type="entry name" value="Bira Bifunctional Protein, Domain 2"/>
    <property type="match status" value="1"/>
</dbReference>
<keyword evidence="12 15" id="KW-0648">Protein biosynthesis</keyword>
<evidence type="ECO:0000256" key="5">
    <source>
        <dbReference type="ARBA" id="ARBA00022555"/>
    </source>
</evidence>
<protein>
    <recommendedName>
        <fullName evidence="15">Phenylalanine--tRNA ligase beta subunit</fullName>
        <ecNumber evidence="15">6.1.1.20</ecNumber>
    </recommendedName>
    <alternativeName>
        <fullName evidence="15">Phenylalanyl-tRNA synthetase beta subunit</fullName>
        <shortName evidence="15">PheRS</shortName>
    </alternativeName>
</protein>
<evidence type="ECO:0000256" key="3">
    <source>
        <dbReference type="ARBA" id="ARBA00011209"/>
    </source>
</evidence>
<dbReference type="Gene3D" id="2.40.50.140">
    <property type="entry name" value="Nucleic acid-binding proteins"/>
    <property type="match status" value="1"/>
</dbReference>
<dbReference type="CDD" id="cd02796">
    <property type="entry name" value="tRNA_bind_bactPheRS"/>
    <property type="match status" value="1"/>
</dbReference>
<dbReference type="Pfam" id="PF17759">
    <property type="entry name" value="tRNA_synthFbeta"/>
    <property type="match status" value="1"/>
</dbReference>
<dbReference type="GO" id="GO:0009328">
    <property type="term" value="C:phenylalanine-tRNA ligase complex"/>
    <property type="evidence" value="ECO:0007669"/>
    <property type="project" value="TreeGrafter"/>
</dbReference>
<dbReference type="SUPFAM" id="SSF46955">
    <property type="entry name" value="Putative DNA-binding domain"/>
    <property type="match status" value="1"/>
</dbReference>
<dbReference type="InterPro" id="IPR009061">
    <property type="entry name" value="DNA-bd_dom_put_sf"/>
</dbReference>
<dbReference type="Proteomes" id="UP000070578">
    <property type="component" value="Unassembled WGS sequence"/>
</dbReference>
<evidence type="ECO:0000256" key="1">
    <source>
        <dbReference type="ARBA" id="ARBA00004496"/>
    </source>
</evidence>
<comment type="caution">
    <text evidence="20">The sequence shown here is derived from an EMBL/GenBank/DDBJ whole genome shotgun (WGS) entry which is preliminary data.</text>
</comment>
<dbReference type="SUPFAM" id="SSF50249">
    <property type="entry name" value="Nucleic acid-binding proteins"/>
    <property type="match status" value="1"/>
</dbReference>
<feature type="domain" description="FDX-ACB" evidence="18">
    <location>
        <begin position="697"/>
        <end position="789"/>
    </location>
</feature>
<keyword evidence="7 15" id="KW-0479">Metal-binding</keyword>
<dbReference type="InterPro" id="IPR045060">
    <property type="entry name" value="Phe-tRNA-ligase_IIc_bsu"/>
</dbReference>
<evidence type="ECO:0000256" key="8">
    <source>
        <dbReference type="ARBA" id="ARBA00022741"/>
    </source>
</evidence>
<organism evidence="20 21">
    <name type="scientific">Candidatus Gallionella acididurans</name>
    <dbReference type="NCBI Taxonomy" id="1796491"/>
    <lineage>
        <taxon>Bacteria</taxon>
        <taxon>Pseudomonadati</taxon>
        <taxon>Pseudomonadota</taxon>
        <taxon>Betaproteobacteria</taxon>
        <taxon>Nitrosomonadales</taxon>
        <taxon>Gallionellaceae</taxon>
        <taxon>Gallionella</taxon>
    </lineage>
</organism>
<keyword evidence="6 15" id="KW-0436">Ligase</keyword>
<evidence type="ECO:0000259" key="19">
    <source>
        <dbReference type="PROSITE" id="PS51483"/>
    </source>
</evidence>
<dbReference type="SUPFAM" id="SSF54991">
    <property type="entry name" value="Anticodon-binding domain of PheRS"/>
    <property type="match status" value="1"/>
</dbReference>
<comment type="similarity">
    <text evidence="2 15">Belongs to the phenylalanyl-tRNA synthetase beta subunit family. Type 1 subfamily.</text>
</comment>
<evidence type="ECO:0000256" key="12">
    <source>
        <dbReference type="ARBA" id="ARBA00022917"/>
    </source>
</evidence>
<evidence type="ECO:0000313" key="20">
    <source>
        <dbReference type="EMBL" id="KXS32488.1"/>
    </source>
</evidence>
<proteinExistence type="inferred from homology"/>
<keyword evidence="11 16" id="KW-0694">RNA-binding</keyword>
<dbReference type="GO" id="GO:0006432">
    <property type="term" value="P:phenylalanyl-tRNA aminoacylation"/>
    <property type="evidence" value="ECO:0007669"/>
    <property type="project" value="UniProtKB-UniRule"/>
</dbReference>
<dbReference type="GO" id="GO:0000049">
    <property type="term" value="F:tRNA binding"/>
    <property type="evidence" value="ECO:0007669"/>
    <property type="project" value="UniProtKB-UniRule"/>
</dbReference>
<name>A0A139BU99_9PROT</name>
<dbReference type="SMART" id="SM00874">
    <property type="entry name" value="B5"/>
    <property type="match status" value="1"/>
</dbReference>
<dbReference type="FunFam" id="3.30.56.10:FF:000002">
    <property type="entry name" value="Phenylalanine--tRNA ligase beta subunit"/>
    <property type="match status" value="1"/>
</dbReference>
<feature type="binding site" evidence="15">
    <location>
        <position position="467"/>
    </location>
    <ligand>
        <name>Mg(2+)</name>
        <dbReference type="ChEBI" id="CHEBI:18420"/>
        <note>shared with alpha subunit</note>
    </ligand>
</feature>
<dbReference type="FunFam" id="3.30.930.10:FF:000022">
    <property type="entry name" value="Phenylalanine--tRNA ligase beta subunit"/>
    <property type="match status" value="1"/>
</dbReference>
<evidence type="ECO:0000259" key="18">
    <source>
        <dbReference type="PROSITE" id="PS51447"/>
    </source>
</evidence>
<dbReference type="InterPro" id="IPR020825">
    <property type="entry name" value="Phe-tRNA_synthase-like_B3/B4"/>
</dbReference>
<dbReference type="InterPro" id="IPR005146">
    <property type="entry name" value="B3/B4_tRNA-bd"/>
</dbReference>
<dbReference type="FunFam" id="2.40.50.140:FF:000045">
    <property type="entry name" value="Phenylalanine--tRNA ligase beta subunit"/>
    <property type="match status" value="1"/>
</dbReference>
<evidence type="ECO:0000259" key="17">
    <source>
        <dbReference type="PROSITE" id="PS50886"/>
    </source>
</evidence>
<dbReference type="SMART" id="SM00896">
    <property type="entry name" value="FDX-ACB"/>
    <property type="match status" value="1"/>
</dbReference>
<dbReference type="InterPro" id="IPR036690">
    <property type="entry name" value="Fdx_antiC-bd_sf"/>
</dbReference>
<accession>A0A139BU99</accession>
<dbReference type="InterPro" id="IPR045864">
    <property type="entry name" value="aa-tRNA-synth_II/BPL/LPL"/>
</dbReference>
<keyword evidence="13 15" id="KW-0030">Aminoacyl-tRNA synthetase</keyword>
<dbReference type="PROSITE" id="PS51483">
    <property type="entry name" value="B5"/>
    <property type="match status" value="1"/>
</dbReference>
<feature type="binding site" evidence="15">
    <location>
        <position position="457"/>
    </location>
    <ligand>
        <name>Mg(2+)</name>
        <dbReference type="ChEBI" id="CHEBI:18420"/>
        <note>shared with alpha subunit</note>
    </ligand>
</feature>
<keyword evidence="5 16" id="KW-0820">tRNA-binding</keyword>
<dbReference type="PANTHER" id="PTHR10947">
    <property type="entry name" value="PHENYLALANYL-TRNA SYNTHETASE BETA CHAIN AND LEUCINE-RICH REPEAT-CONTAINING PROTEIN 47"/>
    <property type="match status" value="1"/>
</dbReference>
<evidence type="ECO:0000256" key="7">
    <source>
        <dbReference type="ARBA" id="ARBA00022723"/>
    </source>
</evidence>
<dbReference type="PROSITE" id="PS50886">
    <property type="entry name" value="TRBD"/>
    <property type="match status" value="1"/>
</dbReference>
<dbReference type="AlphaFoldDB" id="A0A139BU99"/>
<evidence type="ECO:0000256" key="14">
    <source>
        <dbReference type="ARBA" id="ARBA00049255"/>
    </source>
</evidence>
<dbReference type="EC" id="6.1.1.20" evidence="15"/>
<dbReference type="Pfam" id="PF03483">
    <property type="entry name" value="B3_4"/>
    <property type="match status" value="1"/>
</dbReference>
<dbReference type="SMART" id="SM00873">
    <property type="entry name" value="B3_4"/>
    <property type="match status" value="1"/>
</dbReference>
<dbReference type="InterPro" id="IPR005147">
    <property type="entry name" value="tRNA_synthase_B5-dom"/>
</dbReference>
<keyword evidence="9 15" id="KW-0067">ATP-binding</keyword>
<keyword evidence="8 15" id="KW-0547">Nucleotide-binding</keyword>
<feature type="binding site" evidence="15">
    <location>
        <position position="466"/>
    </location>
    <ligand>
        <name>Mg(2+)</name>
        <dbReference type="ChEBI" id="CHEBI:18420"/>
        <note>shared with alpha subunit</note>
    </ligand>
</feature>
<dbReference type="GO" id="GO:0005524">
    <property type="term" value="F:ATP binding"/>
    <property type="evidence" value="ECO:0007669"/>
    <property type="project" value="UniProtKB-UniRule"/>
</dbReference>
<feature type="domain" description="TRNA-binding" evidence="17">
    <location>
        <begin position="39"/>
        <end position="153"/>
    </location>
</feature>
<dbReference type="InterPro" id="IPR041616">
    <property type="entry name" value="PheRS_beta_core"/>
</dbReference>
<dbReference type="FunFam" id="3.30.70.380:FF:000001">
    <property type="entry name" value="Phenylalanine--tRNA ligase beta subunit"/>
    <property type="match status" value="1"/>
</dbReference>
<dbReference type="PANTHER" id="PTHR10947:SF0">
    <property type="entry name" value="PHENYLALANINE--TRNA LIGASE BETA SUBUNIT"/>
    <property type="match status" value="1"/>
</dbReference>
<comment type="cofactor">
    <cofactor evidence="15">
        <name>Mg(2+)</name>
        <dbReference type="ChEBI" id="CHEBI:18420"/>
    </cofactor>
    <text evidence="15">Binds 2 magnesium ions per tetramer.</text>
</comment>
<sequence>MQFSESWLRSIVNPPLSSEALAHLLTMAGLEVEGLSAVAPAFDRVVVAQVLTKDKHPDADRLNVLTVDAGQGEALTIVCGAQNVTAGMKAPCALVGARLPGSDIEKPMEIKQAKVRGVASFGMMCSAKELGLAEQSDGLMVLDADAPVGQSIRTHFDLDDHLITLKLTPNRSDCLSLYGIAREVAALTGAPLQPLPQVSFKPAKDINCKVKVTASAACPRYTGRVISGLNAKATTPAWMAQRLERCGLRSISALVDVTNYVMLELGQPLHAFDLAKLHGGIEVRFARDGESLKLLNQQEIVLQDDMLVIADTRHPVALAGVMGGADSAVDETTSGIFLESAFFVPGVIAGKSRRLGFGSDSSYRFERGVDFFATQSALDRATQLILDICGGQAGAVTDICGELPARNSVKLRTSRVHRVLGISIDAGAIAQILSRLGMIFQRQGEDFSVTPPSYRFDIAIEEDLIEEVARVHGYEKITPPPSQATMSILPQAEAQRPLVKLRQALVLRDYQETINYAFVEAGWERDLCGNVAPIALKNPIASQMSVMRSSLLGGLLGGLRANLARKQARVRLFEAGGCFAAEAGDYVQHERIAGLAYGAAMPEQWGLVARDVDFYDVKGDVEALFFPRLLNFEAAPHPASHPGRSARIRLDGREIGWIGELHPQWQHQYGLAQTAVWFEVDMGALAESGVPKVTNISRFPAVRRDLAVIVDARVTVQSLLLAMLAENVPHVVELALFDLYCGKGVELGKKSLAFRVLLQDTRKTLTDSEIDQSVAHLLAVLQKQGAQLRM</sequence>
<evidence type="ECO:0000256" key="16">
    <source>
        <dbReference type="PROSITE-ProRule" id="PRU00209"/>
    </source>
</evidence>
<dbReference type="InterPro" id="IPR002547">
    <property type="entry name" value="tRNA-bd_dom"/>
</dbReference>
<evidence type="ECO:0000256" key="2">
    <source>
        <dbReference type="ARBA" id="ARBA00008653"/>
    </source>
</evidence>
<keyword evidence="10 15" id="KW-0460">Magnesium</keyword>
<comment type="subunit">
    <text evidence="3 15">Tetramer of two alpha and two beta subunits.</text>
</comment>
<comment type="catalytic activity">
    <reaction evidence="14 15">
        <text>tRNA(Phe) + L-phenylalanine + ATP = L-phenylalanyl-tRNA(Phe) + AMP + diphosphate + H(+)</text>
        <dbReference type="Rhea" id="RHEA:19413"/>
        <dbReference type="Rhea" id="RHEA-COMP:9668"/>
        <dbReference type="Rhea" id="RHEA-COMP:9699"/>
        <dbReference type="ChEBI" id="CHEBI:15378"/>
        <dbReference type="ChEBI" id="CHEBI:30616"/>
        <dbReference type="ChEBI" id="CHEBI:33019"/>
        <dbReference type="ChEBI" id="CHEBI:58095"/>
        <dbReference type="ChEBI" id="CHEBI:78442"/>
        <dbReference type="ChEBI" id="CHEBI:78531"/>
        <dbReference type="ChEBI" id="CHEBI:456215"/>
        <dbReference type="EC" id="6.1.1.20"/>
    </reaction>
</comment>
<reference evidence="20 21" key="2">
    <citation type="submission" date="2016-03" db="EMBL/GenBank/DDBJ databases">
        <title>New uncultured bacterium of the family Gallionellaceae from acid mine drainage: description and reconstruction of genome based on metagenomic analysis of microbial community.</title>
        <authorList>
            <person name="Kadnikov V."/>
            <person name="Ivasenko D."/>
            <person name="Beletsky A."/>
            <person name="Mardanov A."/>
            <person name="Danilova E."/>
            <person name="Pimenov N."/>
            <person name="Karnachuk O."/>
            <person name="Ravin N."/>
        </authorList>
    </citation>
    <scope>NUCLEOTIDE SEQUENCE [LARGE SCALE GENOMIC DNA]</scope>
    <source>
        <strain evidence="20">ShG14-8</strain>
    </source>
</reference>
<evidence type="ECO:0000256" key="9">
    <source>
        <dbReference type="ARBA" id="ARBA00022840"/>
    </source>
</evidence>
<evidence type="ECO:0000313" key="21">
    <source>
        <dbReference type="Proteomes" id="UP000070578"/>
    </source>
</evidence>
<evidence type="ECO:0000256" key="15">
    <source>
        <dbReference type="HAMAP-Rule" id="MF_00283"/>
    </source>
</evidence>
<dbReference type="Pfam" id="PF01588">
    <property type="entry name" value="tRNA_bind"/>
    <property type="match status" value="1"/>
</dbReference>
<evidence type="ECO:0000256" key="4">
    <source>
        <dbReference type="ARBA" id="ARBA00022490"/>
    </source>
</evidence>
<feature type="binding site" evidence="15">
    <location>
        <position position="463"/>
    </location>
    <ligand>
        <name>Mg(2+)</name>
        <dbReference type="ChEBI" id="CHEBI:18420"/>
        <note>shared with alpha subunit</note>
    </ligand>
</feature>
<dbReference type="FunFam" id="3.50.40.10:FF:000001">
    <property type="entry name" value="Phenylalanine--tRNA ligase beta subunit"/>
    <property type="match status" value="1"/>
</dbReference>
<dbReference type="InterPro" id="IPR012340">
    <property type="entry name" value="NA-bd_OB-fold"/>
</dbReference>
<dbReference type="Pfam" id="PF03147">
    <property type="entry name" value="FDX-ACB"/>
    <property type="match status" value="1"/>
</dbReference>
<feature type="domain" description="B5" evidence="19">
    <location>
        <begin position="404"/>
        <end position="479"/>
    </location>
</feature>
<dbReference type="InterPro" id="IPR033714">
    <property type="entry name" value="tRNA_bind_bactPheRS"/>
</dbReference>
<dbReference type="Pfam" id="PF03484">
    <property type="entry name" value="B5"/>
    <property type="match status" value="1"/>
</dbReference>
<dbReference type="Gene3D" id="3.50.40.10">
    <property type="entry name" value="Phenylalanyl-trna Synthetase, Chain B, domain 3"/>
    <property type="match status" value="1"/>
</dbReference>